<protein>
    <recommendedName>
        <fullName evidence="3">Lipoprotein</fullName>
    </recommendedName>
</protein>
<reference evidence="1 2" key="1">
    <citation type="submission" date="2017-01" db="EMBL/GenBank/DDBJ databases">
        <title>Genome sequencing of Arcobacter sp. LPB0137.</title>
        <authorList>
            <person name="Lee G.-W."/>
            <person name="Yi H."/>
        </authorList>
    </citation>
    <scope>NUCLEOTIDE SEQUENCE [LARGE SCALE GENOMIC DNA]</scope>
    <source>
        <strain evidence="1 2">LPB0137</strain>
    </source>
</reference>
<dbReference type="RefSeq" id="WP_076087066.1">
    <property type="nucleotide sequence ID" value="NZ_CP019070.1"/>
</dbReference>
<dbReference type="KEGG" id="alp:LPB137_08590"/>
<dbReference type="AlphaFoldDB" id="A0A1P8KN22"/>
<dbReference type="Proteomes" id="UP000186074">
    <property type="component" value="Chromosome"/>
</dbReference>
<evidence type="ECO:0000313" key="1">
    <source>
        <dbReference type="EMBL" id="APW65909.1"/>
    </source>
</evidence>
<proteinExistence type="predicted"/>
<sequence length="99" mass="11417">MFKNLLLLATVTLLFTACSGKEKEEKWHSFIYPDKQNTKRNLKSPMIFKSLQQCQDESEKQLEILKITEAGTYKCGLNCEFHDGMKLEVCEKMLAAPLK</sequence>
<gene>
    <name evidence="1" type="ORF">LPB137_08590</name>
</gene>
<evidence type="ECO:0000313" key="2">
    <source>
        <dbReference type="Proteomes" id="UP000186074"/>
    </source>
</evidence>
<dbReference type="STRING" id="1850254.LPB137_08590"/>
<dbReference type="PROSITE" id="PS51257">
    <property type="entry name" value="PROKAR_LIPOPROTEIN"/>
    <property type="match status" value="1"/>
</dbReference>
<evidence type="ECO:0008006" key="3">
    <source>
        <dbReference type="Google" id="ProtNLM"/>
    </source>
</evidence>
<organism evidence="1 2">
    <name type="scientific">Poseidonibacter parvus</name>
    <dbReference type="NCBI Taxonomy" id="1850254"/>
    <lineage>
        <taxon>Bacteria</taxon>
        <taxon>Pseudomonadati</taxon>
        <taxon>Campylobacterota</taxon>
        <taxon>Epsilonproteobacteria</taxon>
        <taxon>Campylobacterales</taxon>
        <taxon>Arcobacteraceae</taxon>
        <taxon>Poseidonibacter</taxon>
    </lineage>
</organism>
<dbReference type="EMBL" id="CP019070">
    <property type="protein sequence ID" value="APW65909.1"/>
    <property type="molecule type" value="Genomic_DNA"/>
</dbReference>
<name>A0A1P8KN22_9BACT</name>
<accession>A0A1P8KN22</accession>
<keyword evidence="2" id="KW-1185">Reference proteome</keyword>
<dbReference type="OrthoDB" id="5344185at2"/>